<organism evidence="1 2">
    <name type="scientific">Vibrio parahaemolyticus</name>
    <dbReference type="NCBI Taxonomy" id="670"/>
    <lineage>
        <taxon>Bacteria</taxon>
        <taxon>Pseudomonadati</taxon>
        <taxon>Pseudomonadota</taxon>
        <taxon>Gammaproteobacteria</taxon>
        <taxon>Vibrionales</taxon>
        <taxon>Vibrionaceae</taxon>
        <taxon>Vibrio</taxon>
    </lineage>
</organism>
<evidence type="ECO:0000313" key="2">
    <source>
        <dbReference type="Proteomes" id="UP000464718"/>
    </source>
</evidence>
<dbReference type="RefSeq" id="WP_159408560.1">
    <property type="nucleotide sequence ID" value="NZ_CP034303.1"/>
</dbReference>
<sequence length="79" mass="8937">MKDSQLSLFVIDCSSPCGTYFQPYCKEVLVFAESEAQALEMAKNDPNVKYVKGSYPEIVGQFEVKQGVAYVDYDRDCYS</sequence>
<reference evidence="1 2" key="1">
    <citation type="submission" date="2018-12" db="EMBL/GenBank/DDBJ databases">
        <title>Genomic insights into the evolutionary origins and pathogenicity of five Vibrio parahaemolyticus strains isolated from the shrimp with acute hepatopancreatic necrosis disease (AHPND).</title>
        <authorList>
            <person name="Yang Q."/>
            <person name="Dong X."/>
            <person name="Xie G."/>
            <person name="Fu S."/>
            <person name="Zou P."/>
            <person name="Sun J."/>
            <person name="Wang Y."/>
            <person name="Huang J."/>
        </authorList>
    </citation>
    <scope>NUCLEOTIDE SEQUENCE [LARGE SCALE GENOMIC DNA]</scope>
    <source>
        <strain evidence="1 2">20160303005-1</strain>
        <plasmid evidence="2">pvpsd2016-4</plasmid>
    </source>
</reference>
<accession>A0AAX1G1B7</accession>
<gene>
    <name evidence="1" type="ORF">EHC69_29150</name>
</gene>
<geneLocation type="plasmid" evidence="2">
    <name>pvpsd2016-4</name>
</geneLocation>
<protein>
    <submittedName>
        <fullName evidence="1">Uncharacterized protein</fullName>
    </submittedName>
</protein>
<name>A0AAX1G1B7_VIBPH</name>
<proteinExistence type="predicted"/>
<keyword evidence="1" id="KW-0614">Plasmid</keyword>
<dbReference type="Proteomes" id="UP000464718">
    <property type="component" value="Plasmid pvpsd2016-4"/>
</dbReference>
<dbReference type="EMBL" id="CP034303">
    <property type="protein sequence ID" value="QHH13327.1"/>
    <property type="molecule type" value="Genomic_DNA"/>
</dbReference>
<dbReference type="AlphaFoldDB" id="A0AAX1G1B7"/>
<evidence type="ECO:0000313" key="1">
    <source>
        <dbReference type="EMBL" id="QHH13327.1"/>
    </source>
</evidence>